<evidence type="ECO:0000313" key="1">
    <source>
        <dbReference type="EMBL" id="KAH9783374.1"/>
    </source>
</evidence>
<keyword evidence="1" id="KW-0540">Nuclease</keyword>
<dbReference type="Proteomes" id="UP000829398">
    <property type="component" value="Chromosome 3"/>
</dbReference>
<organism evidence="1 2">
    <name type="scientific">Citrus sinensis</name>
    <name type="common">Sweet orange</name>
    <name type="synonym">Citrus aurantium var. sinensis</name>
    <dbReference type="NCBI Taxonomy" id="2711"/>
    <lineage>
        <taxon>Eukaryota</taxon>
        <taxon>Viridiplantae</taxon>
        <taxon>Streptophyta</taxon>
        <taxon>Embryophyta</taxon>
        <taxon>Tracheophyta</taxon>
        <taxon>Spermatophyta</taxon>
        <taxon>Magnoliopsida</taxon>
        <taxon>eudicotyledons</taxon>
        <taxon>Gunneridae</taxon>
        <taxon>Pentapetalae</taxon>
        <taxon>rosids</taxon>
        <taxon>malvids</taxon>
        <taxon>Sapindales</taxon>
        <taxon>Rutaceae</taxon>
        <taxon>Aurantioideae</taxon>
        <taxon>Citrus</taxon>
    </lineage>
</organism>
<evidence type="ECO:0000313" key="2">
    <source>
        <dbReference type="Proteomes" id="UP000829398"/>
    </source>
</evidence>
<keyword evidence="2" id="KW-1185">Reference proteome</keyword>
<keyword evidence="1" id="KW-0255">Endonuclease</keyword>
<protein>
    <submittedName>
        <fullName evidence="1">Endonuclease</fullName>
    </submittedName>
</protein>
<keyword evidence="1" id="KW-0378">Hydrolase</keyword>
<sequence length="936" mass="107260">MSAEKPQLSMGSLQPLGALNCQQPTFTKKGLMYVSAKINGQSVRALLDTGVTHNFVSVDEAKRLGLKATQEEGTMKAVNSLAKPITGIAQGVHIILGTWSGKFDFSIVPMDDFKMVLGMEFFDQVHAFPLPATNSLSILDGSNACMIPTKRGKTEEKTLSAIALNKITIKNKYLIPLIADLFDQLGKARYFTKLDLRSEYYQVRIAKEDEPKTACTTRYGSFEFLVMPLGLTNAPVTFCTLMNKHHARGACPTLATIPPSTSRDNELFIKMEKCSFTQQEVKFLGHKITGGKLMMENAKVKVILKWEPPTKVLELRSFLGLVNYYRRFIKGYSAKEVLLTDLLKKNRTWHWSEESQHTFEELKKAISEELVLTLPDHTKPFKVQMDASDFAISRVLMQEGRSIAFESRKLNDSERCYTVQEKKITAIIHCLRVWRHYLLGSHFMIMTENMATSYFQTQKKLSPKQARWQDFLTEFDYRLEYKLGKANVVADALNHKAELTTLSMSQPKSNLISRIKEGLQQDPLVKHLLEKVLEGKTRRFWQEQCILLTKEDRLFVPRWGNLRKEVIKECHNSKWASHPGIERTTALVQVSYFLPHMRNDIEAYVRTCLVCQQDKVDHQLPAGLLEPLPLATRPWESVSMDFITSLPKSEGGGSIMVVVDRYNKYATFIVAPADCKADEAARLFVKHIVKFWGVPKSITKRINGLLEMYLRHYVSAHQRDWAKLLDIAQFSYNLQRSEVTGKSPFEIIMGFQPMTPNAIASTYRGKSPATHKLAREWHEEDDITRAYLDKAARKMKKWADTRRRHVEYKEGDQLMIKLLTQQFKTLQKVHKGLVRRYEGPFQVVRCVGNVSYQLQLSPRLKIHPVFHVSLLKPYHGDVEDPSRGESRRTPTVVVTSFDKDIDYILADRVVSMRGVPPHNEYLVKWKNLPESEATWE</sequence>
<comment type="caution">
    <text evidence="1">The sequence shown here is derived from an EMBL/GenBank/DDBJ whole genome shotgun (WGS) entry which is preliminary data.</text>
</comment>
<proteinExistence type="predicted"/>
<name>A0ACB8MC43_CITSI</name>
<reference evidence="2" key="1">
    <citation type="journal article" date="2023" name="Hortic. Res.">
        <title>A chromosome-level phased genome enabling allele-level studies in sweet orange: a case study on citrus Huanglongbing tolerance.</title>
        <authorList>
            <person name="Wu B."/>
            <person name="Yu Q."/>
            <person name="Deng Z."/>
            <person name="Duan Y."/>
            <person name="Luo F."/>
            <person name="Gmitter F. Jr."/>
        </authorList>
    </citation>
    <scope>NUCLEOTIDE SEQUENCE [LARGE SCALE GENOMIC DNA]</scope>
    <source>
        <strain evidence="2">cv. Valencia</strain>
    </source>
</reference>
<gene>
    <name evidence="1" type="ORF">KPL71_009286</name>
</gene>
<accession>A0ACB8MC43</accession>
<dbReference type="EMBL" id="CM039172">
    <property type="protein sequence ID" value="KAH9783374.1"/>
    <property type="molecule type" value="Genomic_DNA"/>
</dbReference>